<feature type="transmembrane region" description="Helical" evidence="2">
    <location>
        <begin position="48"/>
        <end position="73"/>
    </location>
</feature>
<dbReference type="InterPro" id="IPR025241">
    <property type="entry name" value="DUF4190"/>
</dbReference>
<keyword evidence="6" id="KW-1185">Reference proteome</keyword>
<feature type="transmembrane region" description="Helical" evidence="2">
    <location>
        <begin position="85"/>
        <end position="106"/>
    </location>
</feature>
<keyword evidence="2" id="KW-1133">Transmembrane helix</keyword>
<reference evidence="5 6" key="1">
    <citation type="submission" date="2018-11" db="EMBL/GenBank/DDBJ databases">
        <authorList>
            <person name="Li F."/>
        </authorList>
    </citation>
    <scope>NUCLEOTIDE SEQUENCE [LARGE SCALE GENOMIC DNA]</scope>
    <source>
        <strain evidence="5 6">KIS18-7</strain>
    </source>
</reference>
<keyword evidence="2" id="KW-0472">Membrane</keyword>
<evidence type="ECO:0000256" key="2">
    <source>
        <dbReference type="SAM" id="Phobius"/>
    </source>
</evidence>
<feature type="compositionally biased region" description="Pro residues" evidence="1">
    <location>
        <begin position="1"/>
        <end position="35"/>
    </location>
</feature>
<dbReference type="Pfam" id="PF13845">
    <property type="entry name" value="Septum_form"/>
    <property type="match status" value="1"/>
</dbReference>
<dbReference type="RefSeq" id="WP_123235651.1">
    <property type="nucleotide sequence ID" value="NZ_RJSG01000006.1"/>
</dbReference>
<dbReference type="Proteomes" id="UP000277094">
    <property type="component" value="Unassembled WGS sequence"/>
</dbReference>
<dbReference type="AlphaFoldDB" id="A0A3N0DJP3"/>
<protein>
    <submittedName>
        <fullName evidence="5">DUF4190 domain-containing protein</fullName>
    </submittedName>
</protein>
<comment type="caution">
    <text evidence="5">The sequence shown here is derived from an EMBL/GenBank/DDBJ whole genome shotgun (WGS) entry which is preliminary data.</text>
</comment>
<dbReference type="InterPro" id="IPR026004">
    <property type="entry name" value="Septum_form"/>
</dbReference>
<keyword evidence="2" id="KW-0812">Transmembrane</keyword>
<evidence type="ECO:0000259" key="4">
    <source>
        <dbReference type="Pfam" id="PF13845"/>
    </source>
</evidence>
<evidence type="ECO:0000259" key="3">
    <source>
        <dbReference type="Pfam" id="PF13828"/>
    </source>
</evidence>
<accession>A0A3N0DJP3</accession>
<dbReference type="OrthoDB" id="3628931at2"/>
<feature type="domain" description="Septum formation-related" evidence="4">
    <location>
        <begin position="130"/>
        <end position="226"/>
    </location>
</feature>
<dbReference type="EMBL" id="RJSG01000006">
    <property type="protein sequence ID" value="RNL75463.1"/>
    <property type="molecule type" value="Genomic_DNA"/>
</dbReference>
<name>A0A3N0DJP3_9ACTN</name>
<evidence type="ECO:0000313" key="5">
    <source>
        <dbReference type="EMBL" id="RNL75463.1"/>
    </source>
</evidence>
<feature type="region of interest" description="Disordered" evidence="1">
    <location>
        <begin position="1"/>
        <end position="40"/>
    </location>
</feature>
<proteinExistence type="predicted"/>
<sequence length="241" mass="25877">MSQPPVDPPPPYGHQWPAPPPPPPPWQYPPWPPAGSPYEQPKSGTNGFTIAALVFGIIPICFLGIIFGIVGLVQASKSGEKGKGLAIAGIVLNVVWLIGGFTVALISSSDGSDVSQPSPSRHASFGLKVGQCVNGLVGELKAESIEPVACALAHEGEVFAVIDLPSGRYPGITQVRKRADTDCFRRLEEDHPQAYDDKRVSVDYVYPSQRSWDHGDRELTCLVEYDTRRAGSIDDAYLTGG</sequence>
<evidence type="ECO:0000256" key="1">
    <source>
        <dbReference type="SAM" id="MobiDB-lite"/>
    </source>
</evidence>
<gene>
    <name evidence="5" type="ORF">EFL95_18830</name>
</gene>
<evidence type="ECO:0000313" key="6">
    <source>
        <dbReference type="Proteomes" id="UP000277094"/>
    </source>
</evidence>
<organism evidence="5 6">
    <name type="scientific">Nocardioides marmorisolisilvae</name>
    <dbReference type="NCBI Taxonomy" id="1542737"/>
    <lineage>
        <taxon>Bacteria</taxon>
        <taxon>Bacillati</taxon>
        <taxon>Actinomycetota</taxon>
        <taxon>Actinomycetes</taxon>
        <taxon>Propionibacteriales</taxon>
        <taxon>Nocardioidaceae</taxon>
        <taxon>Nocardioides</taxon>
    </lineage>
</organism>
<feature type="domain" description="DUF4190" evidence="3">
    <location>
        <begin position="50"/>
        <end position="99"/>
    </location>
</feature>
<dbReference type="Pfam" id="PF13828">
    <property type="entry name" value="DUF4190"/>
    <property type="match status" value="1"/>
</dbReference>